<name>A0ACA6QM02_VIBAE</name>
<keyword evidence="2" id="KW-1185">Reference proteome</keyword>
<organism evidence="1 2">
    <name type="scientific">Vibrio antiquarius (strain Ex25)</name>
    <dbReference type="NCBI Taxonomy" id="150340"/>
    <lineage>
        <taxon>Bacteria</taxon>
        <taxon>Pseudomonadati</taxon>
        <taxon>Pseudomonadota</taxon>
        <taxon>Gammaproteobacteria</taxon>
        <taxon>Vibrionales</taxon>
        <taxon>Vibrionaceae</taxon>
        <taxon>Vibrio</taxon>
        <taxon>Vibrio diabolicus subgroup</taxon>
    </lineage>
</organism>
<dbReference type="Proteomes" id="UP000002571">
    <property type="component" value="Chromosome 1"/>
</dbReference>
<reference evidence="1" key="1">
    <citation type="submission" date="2009-10" db="EMBL/GenBank/DDBJ databases">
        <authorList>
            <consortium name="Los Alamos National Laboratory (LANL)"/>
            <consortium name="National Microbial Pathogen Data Resource (NMPDR)"/>
            <person name="Munk A.C."/>
            <person name="Tapia R."/>
            <person name="Green L."/>
            <person name="Rogers Y."/>
            <person name="Detter J.C."/>
            <person name="Bruce D."/>
            <person name="Brettin T.S."/>
            <person name="Colwell R."/>
            <person name="Huq A."/>
            <person name="Grim C.J."/>
            <person name="Hasan N.A."/>
            <person name="Vonstein V."/>
            <person name="Bartels D."/>
        </authorList>
    </citation>
    <scope>NUCLEOTIDE SEQUENCE</scope>
    <source>
        <strain evidence="1">EX25</strain>
    </source>
</reference>
<proteinExistence type="predicted"/>
<evidence type="ECO:0000313" key="2">
    <source>
        <dbReference type="Proteomes" id="UP000002571"/>
    </source>
</evidence>
<accession>A0ACA6QM02</accession>
<sequence length="317" mass="35973">MEQLTRRFIRLSEIPEKTSATQGDVMAAIEDNQLTLFAYVEAKRLGAYGKRDSQTVVYAVFDYQGMVQLKSKDAARIIRLMKPTEISVLLAIEPERITGWSSVDDVFPNIQKTNLQYTKQCPELPTTRISAIAELSATPTVENVVSTFASAFLNPKEDEKHSKLQDALLNLNINDSTSQAVRLNAKPVLINPEQLRVEVEGINRWLSAIQPAITVESVKQSSSRLHEVALSHPIEKIAYRVLETYGDQDAPKVWELIKKDSLEEVKKQFDIDGYIIEVMKDCILWLDNKGTENRLGYQSFRKKHLPLVRKAIRENSD</sequence>
<evidence type="ECO:0000313" key="1">
    <source>
        <dbReference type="EMBL" id="ACY51445.1"/>
    </source>
</evidence>
<dbReference type="EMBL" id="CP001805">
    <property type="protein sequence ID" value="ACY51445.1"/>
    <property type="molecule type" value="Genomic_DNA"/>
</dbReference>
<protein>
    <submittedName>
        <fullName evidence="1">Methyl-accepting chemotaxis protein</fullName>
    </submittedName>
</protein>
<gene>
    <name evidence="1" type="ordered locus">VEA_003285</name>
</gene>